<gene>
    <name evidence="2" type="primary">LOC108620557</name>
</gene>
<dbReference type="Proteomes" id="UP000694904">
    <property type="component" value="Unplaced"/>
</dbReference>
<protein>
    <submittedName>
        <fullName evidence="2">Uncharacterized protein LOC108620557</fullName>
    </submittedName>
</protein>
<feature type="non-terminal residue" evidence="2">
    <location>
        <position position="58"/>
    </location>
</feature>
<dbReference type="RefSeq" id="XP_017872953.1">
    <property type="nucleotide sequence ID" value="XM_018017464.1"/>
</dbReference>
<evidence type="ECO:0000313" key="2">
    <source>
        <dbReference type="RefSeq" id="XP_017872953.1"/>
    </source>
</evidence>
<proteinExistence type="predicted"/>
<keyword evidence="1" id="KW-1185">Reference proteome</keyword>
<evidence type="ECO:0000313" key="1">
    <source>
        <dbReference type="Proteomes" id="UP000694904"/>
    </source>
</evidence>
<accession>A0ABM1Q0G7</accession>
<sequence>MDLSKLSSALRDLPNRVLNAAVEERLSLFQNVCDILDNPGKYPTCATGLLHNYICMYS</sequence>
<dbReference type="GeneID" id="108620557"/>
<organism evidence="1 2">
    <name type="scientific">Drosophila arizonae</name>
    <name type="common">Fruit fly</name>
    <dbReference type="NCBI Taxonomy" id="7263"/>
    <lineage>
        <taxon>Eukaryota</taxon>
        <taxon>Metazoa</taxon>
        <taxon>Ecdysozoa</taxon>
        <taxon>Arthropoda</taxon>
        <taxon>Hexapoda</taxon>
        <taxon>Insecta</taxon>
        <taxon>Pterygota</taxon>
        <taxon>Neoptera</taxon>
        <taxon>Endopterygota</taxon>
        <taxon>Diptera</taxon>
        <taxon>Brachycera</taxon>
        <taxon>Muscomorpha</taxon>
        <taxon>Ephydroidea</taxon>
        <taxon>Drosophilidae</taxon>
        <taxon>Drosophila</taxon>
    </lineage>
</organism>
<reference evidence="2" key="1">
    <citation type="submission" date="2025-08" db="UniProtKB">
        <authorList>
            <consortium name="RefSeq"/>
        </authorList>
    </citation>
    <scope>IDENTIFICATION</scope>
    <source>
        <tissue evidence="2">Whole organism</tissue>
    </source>
</reference>
<name>A0ABM1Q0G7_DROAR</name>